<dbReference type="SUPFAM" id="SSF57184">
    <property type="entry name" value="Growth factor receptor domain"/>
    <property type="match status" value="3"/>
</dbReference>
<dbReference type="PANTHER" id="PTHR24039">
    <property type="entry name" value="FIBRILLIN-RELATED"/>
    <property type="match status" value="1"/>
</dbReference>
<dbReference type="GO" id="GO:0005576">
    <property type="term" value="C:extracellular region"/>
    <property type="evidence" value="ECO:0007669"/>
    <property type="project" value="UniProtKB-SubCell"/>
</dbReference>
<feature type="domain" description="EGF-like" evidence="11">
    <location>
        <begin position="1269"/>
        <end position="1309"/>
    </location>
</feature>
<reference evidence="13" key="1">
    <citation type="submission" date="2021-02" db="EMBL/GenBank/DDBJ databases">
        <authorList>
            <person name="Nowell W R."/>
        </authorList>
    </citation>
    <scope>NUCLEOTIDE SEQUENCE</scope>
</reference>
<dbReference type="Pfam" id="PF07645">
    <property type="entry name" value="EGF_CA"/>
    <property type="match status" value="8"/>
</dbReference>
<dbReference type="Pfam" id="PF12947">
    <property type="entry name" value="EGF_3"/>
    <property type="match status" value="2"/>
</dbReference>
<feature type="domain" description="MACPF" evidence="12">
    <location>
        <begin position="271"/>
        <end position="645"/>
    </location>
</feature>
<dbReference type="InterPro" id="IPR020864">
    <property type="entry name" value="MACPF"/>
</dbReference>
<dbReference type="InterPro" id="IPR000152">
    <property type="entry name" value="EGF-type_Asp/Asn_hydroxyl_site"/>
</dbReference>
<feature type="non-terminal residue" evidence="13">
    <location>
        <position position="1"/>
    </location>
</feature>
<dbReference type="PROSITE" id="PS00010">
    <property type="entry name" value="ASX_HYDROXYL"/>
    <property type="match status" value="7"/>
</dbReference>
<comment type="subcellular location">
    <subcellularLocation>
        <location evidence="1">Membrane</location>
    </subcellularLocation>
    <subcellularLocation>
        <location evidence="2">Secreted</location>
    </subcellularLocation>
</comment>
<evidence type="ECO:0000256" key="4">
    <source>
        <dbReference type="ARBA" id="ARBA00022536"/>
    </source>
</evidence>
<keyword evidence="4 9" id="KW-0245">EGF-like domain</keyword>
<dbReference type="OrthoDB" id="4405280at2759"/>
<dbReference type="CDD" id="cd00054">
    <property type="entry name" value="EGF_CA"/>
    <property type="match status" value="10"/>
</dbReference>
<keyword evidence="15" id="KW-1185">Reference proteome</keyword>
<dbReference type="FunFam" id="2.10.25.10:FF:000038">
    <property type="entry name" value="Fibrillin 2"/>
    <property type="match status" value="4"/>
</dbReference>
<evidence type="ECO:0000313" key="15">
    <source>
        <dbReference type="Proteomes" id="UP000663829"/>
    </source>
</evidence>
<evidence type="ECO:0000256" key="8">
    <source>
        <dbReference type="ARBA" id="ARBA00023157"/>
    </source>
</evidence>
<keyword evidence="8" id="KW-1015">Disulfide bond</keyword>
<dbReference type="InterPro" id="IPR009030">
    <property type="entry name" value="Growth_fac_rcpt_cys_sf"/>
</dbReference>
<evidence type="ECO:0000256" key="10">
    <source>
        <dbReference type="SAM" id="MobiDB-lite"/>
    </source>
</evidence>
<feature type="compositionally biased region" description="Polar residues" evidence="10">
    <location>
        <begin position="997"/>
        <end position="1010"/>
    </location>
</feature>
<feature type="compositionally biased region" description="Acidic residues" evidence="10">
    <location>
        <begin position="1012"/>
        <end position="1025"/>
    </location>
</feature>
<dbReference type="PROSITE" id="PS00279">
    <property type="entry name" value="MACPF_1"/>
    <property type="match status" value="1"/>
</dbReference>
<dbReference type="InterPro" id="IPR049883">
    <property type="entry name" value="NOTCH1_EGF-like"/>
</dbReference>
<feature type="region of interest" description="Disordered" evidence="10">
    <location>
        <begin position="52"/>
        <end position="72"/>
    </location>
</feature>
<dbReference type="InterPro" id="IPR018097">
    <property type="entry name" value="EGF_Ca-bd_CS"/>
</dbReference>
<dbReference type="Pfam" id="PF01823">
    <property type="entry name" value="MACPF"/>
    <property type="match status" value="1"/>
</dbReference>
<evidence type="ECO:0000256" key="1">
    <source>
        <dbReference type="ARBA" id="ARBA00004370"/>
    </source>
</evidence>
<keyword evidence="6" id="KW-0677">Repeat</keyword>
<organism evidence="13 15">
    <name type="scientific">Didymodactylos carnosus</name>
    <dbReference type="NCBI Taxonomy" id="1234261"/>
    <lineage>
        <taxon>Eukaryota</taxon>
        <taxon>Metazoa</taxon>
        <taxon>Spiralia</taxon>
        <taxon>Gnathifera</taxon>
        <taxon>Rotifera</taxon>
        <taxon>Eurotatoria</taxon>
        <taxon>Bdelloidea</taxon>
        <taxon>Philodinida</taxon>
        <taxon>Philodinidae</taxon>
        <taxon>Didymodactylos</taxon>
    </lineage>
</organism>
<dbReference type="SUPFAM" id="SSF57196">
    <property type="entry name" value="EGF/Laminin"/>
    <property type="match status" value="3"/>
</dbReference>
<gene>
    <name evidence="13" type="ORF">GPM918_LOCUS7079</name>
    <name evidence="14" type="ORF">SRO942_LOCUS7074</name>
</gene>
<evidence type="ECO:0000259" key="11">
    <source>
        <dbReference type="PROSITE" id="PS50026"/>
    </source>
</evidence>
<feature type="domain" description="EGF-like" evidence="11">
    <location>
        <begin position="1393"/>
        <end position="1433"/>
    </location>
</feature>
<dbReference type="SMART" id="SM00179">
    <property type="entry name" value="EGF_CA"/>
    <property type="match status" value="11"/>
</dbReference>
<evidence type="ECO:0000313" key="13">
    <source>
        <dbReference type="EMBL" id="CAF0870628.1"/>
    </source>
</evidence>
<name>A0A813XF07_9BILA</name>
<sequence length="1939" mass="219091">ISLQHSGPSVFVLDPHQNLTHIIYNRLNRRGLGALLQGVKIAGKSAGKSGGLKNIVRKTPTMGSKSKSRVGLSQKLKALGKKQATNRNIGETAKQRKLEGNIDSSEYGLETFSPEKEESVLNKEMGEENPKTKQSIIKRLKAYYERKSLAAEQADANPSNLEKGSYKIQSLEKYSIETSEGNGFVGFDTYGFGSSIQTSDDAGKECSLLNQQNGMDLVQTVSTSTVGLFIANECFLRSYDPLCWTLHEKSLETKTAICDNFIINGAEDIGNNKQENTSCILKHYHNIVGVGYHLRDDLPCDSCRRKSIITRHCSLEQKFNDQLVPDGMTVYPSTESKQQLTVLTTKKEQSDYVSRMSSSSLTKEESSSWQTATSANFIIAGGKTTTSGSSSSLQINQVTQTQSASTDKTQYFMKIVLESTITRYSIYLDDLEPSMLNPDFLVDFMLLPENYYAPKASSKYRRFLHLYGTHYVKHVTLGGRVYLIFEKSVDSTTTVEEIQEMSQKETAQATGSGMLFGANGRYKVIGAQAETGFKDEQSSNEMKKEEERNAKQNTFKQGTTTVMDFATGGCPYMVGEMVTEMHGQGYGKAFSDWERSTSFAPRPISRRLIQLDEMLDIDVRKIFMEASHELICVQTRFRSCLYGETMKSFQEKFNRRRRALKQAIEHERNKPMYSFADKYIGGREGYLSLGFFPKWDDIMNGTELMVQIILKNVTKPFLLTGEEIFFRYYQGAWLSRSGNGLYRTRDSYYYPIHERKIVLRGVRFDYSETTGHLTFAGIHGSGTSSSESNELNQLWSLFTLDNSTSIGRVQYLNPLDIMNNYRHIGYYVMPHNVQWSSMTEHELGLTKASPVCLKFTASSTGTIFVIIAGTIKDQTSWYTLQISAFGVILYRSGRVIKFNKDYLSGSLGDPDLVRRFFFCLNYEKRIRLPNGQMLTYDYQSLLNGNLQIQGITPDLIKAELHDVARLYNYEIVYDYPSTPKPLTTNITSGILDTTDQTSASIQQDQNVKQTENNDESDQDTLSETDETIKRKKRENLYNNIQFIKKKKRNDEQYDTSIHPSLEGDASGIDSNLLQIINYDIPEDFKEHNISGLHQDAMAWSDMYEKDFTNAEIFRIATERIFARLNYVPSYGVYLQYGHYFGDEARVYLRHFDGFPLTIRYFNFGSWDKSVLIREYHVEHLSSHEEIELRCNYNTDWHKQDWLIDFHRCQYDCHPYCVDYCSSMSCRPDIDECLLDGQTCQVNTVCHNMFGSYKCLCKDGYIGNTIFCEDVNECLYNYAECPLDSICVNTDGHYMCVCQAGYYYSNGRCIDFDECGDHTQICGPEHTCINTDGKYHCVCPKGYRSNGLKCVQSTFCQLYLGECGFNELCVEHSNGTIGCECAIGYTHDGEMCIDVDECKFFNPCHTKFGVCVNDIGSFICKCQEGFVGNGFYCDDENECLTNPCFPNAICENTLGSYEVTIYSCKNDGTCGDKATCNEISSTGEVQCRCHEYYVGDGFRCYDNTFWAKDKPCHSMAKIMPSGGCKCDPGFEGDGVICNDINECLQNRYICEKTSSTSTFDTVTVVNGTCTNTIGSFKCDCNKGYKVVNNTCVDINECDETVKPSCFNNETCWNTVGSYYCTCLEGYYVLHNKCEDVNECLSEFSCPWNTTCFNIPGSWRCGCGTGFKQINGLCYDIDECQQYGINSDHILHIPTPEGSMALQSINNCSVYATCKNTYGSYVCHCNSGFFGDGITCRDVDECFEGVSCGIGSCINTIGSWSCVCPHGYRWSYSECIDVNECINMNFGYYISPCSQFADCLNMVASYKCQCRQGYTGNGVICYETGSNDIIHVPMDATRAQQSVFLTTAVTSLQNTSIALNMNLDGSSTDNENQELEEDFLSEQATDTQRKRRLDDLYGRKKITKKSTRLNYSTSIFKQKEYFSLVTIVLCISQKCLHLGNS</sequence>
<proteinExistence type="predicted"/>
<dbReference type="EMBL" id="CAJNOQ010001133">
    <property type="protein sequence ID" value="CAF0870628.1"/>
    <property type="molecule type" value="Genomic_DNA"/>
</dbReference>
<evidence type="ECO:0000256" key="6">
    <source>
        <dbReference type="ARBA" id="ARBA00022737"/>
    </source>
</evidence>
<dbReference type="Proteomes" id="UP000663829">
    <property type="component" value="Unassembled WGS sequence"/>
</dbReference>
<dbReference type="InterPro" id="IPR001881">
    <property type="entry name" value="EGF-like_Ca-bd_dom"/>
</dbReference>
<evidence type="ECO:0000256" key="3">
    <source>
        <dbReference type="ARBA" id="ARBA00022525"/>
    </source>
</evidence>
<evidence type="ECO:0000259" key="12">
    <source>
        <dbReference type="PROSITE" id="PS51412"/>
    </source>
</evidence>
<dbReference type="SMART" id="SM00457">
    <property type="entry name" value="MACPF"/>
    <property type="match status" value="1"/>
</dbReference>
<keyword evidence="3" id="KW-0964">Secreted</keyword>
<dbReference type="PROSITE" id="PS01186">
    <property type="entry name" value="EGF_2"/>
    <property type="match status" value="8"/>
</dbReference>
<dbReference type="InterPro" id="IPR000742">
    <property type="entry name" value="EGF"/>
</dbReference>
<dbReference type="InterPro" id="IPR020863">
    <property type="entry name" value="MACPF_CS"/>
</dbReference>
<feature type="domain" description="EGF-like" evidence="11">
    <location>
        <begin position="1228"/>
        <end position="1268"/>
    </location>
</feature>
<evidence type="ECO:0000256" key="9">
    <source>
        <dbReference type="PROSITE-ProRule" id="PRU00076"/>
    </source>
</evidence>
<dbReference type="Gene3D" id="2.10.25.10">
    <property type="entry name" value="Laminin"/>
    <property type="match status" value="12"/>
</dbReference>
<evidence type="ECO:0000256" key="5">
    <source>
        <dbReference type="ARBA" id="ARBA00022729"/>
    </source>
</evidence>
<dbReference type="InterPro" id="IPR024731">
    <property type="entry name" value="NELL2-like_EGF"/>
</dbReference>
<evidence type="ECO:0000313" key="14">
    <source>
        <dbReference type="EMBL" id="CAF3657856.1"/>
    </source>
</evidence>
<feature type="domain" description="EGF-like" evidence="11">
    <location>
        <begin position="1775"/>
        <end position="1820"/>
    </location>
</feature>
<accession>A0A813XF07</accession>
<comment type="caution">
    <text evidence="9">Lacks conserved residue(s) required for the propagation of feature annotation.</text>
</comment>
<protein>
    <recommendedName>
        <fullName evidence="16">MACPF domain-containing protein</fullName>
    </recommendedName>
</protein>
<evidence type="ECO:0000256" key="2">
    <source>
        <dbReference type="ARBA" id="ARBA00004613"/>
    </source>
</evidence>
<comment type="caution">
    <text evidence="13">The sequence shown here is derived from an EMBL/GenBank/DDBJ whole genome shotgun (WGS) entry which is preliminary data.</text>
</comment>
<dbReference type="PROSITE" id="PS51412">
    <property type="entry name" value="MACPF_2"/>
    <property type="match status" value="1"/>
</dbReference>
<feature type="domain" description="EGF-like" evidence="11">
    <location>
        <begin position="1310"/>
        <end position="1350"/>
    </location>
</feature>
<dbReference type="GO" id="GO:0005509">
    <property type="term" value="F:calcium ion binding"/>
    <property type="evidence" value="ECO:0007669"/>
    <property type="project" value="InterPro"/>
</dbReference>
<dbReference type="PROSITE" id="PS01187">
    <property type="entry name" value="EGF_CA"/>
    <property type="match status" value="5"/>
</dbReference>
<evidence type="ECO:0008006" key="16">
    <source>
        <dbReference type="Google" id="ProtNLM"/>
    </source>
</evidence>
<dbReference type="Proteomes" id="UP000681722">
    <property type="component" value="Unassembled WGS sequence"/>
</dbReference>
<dbReference type="SMART" id="SM00181">
    <property type="entry name" value="EGF"/>
    <property type="match status" value="12"/>
</dbReference>
<keyword evidence="7" id="KW-0472">Membrane</keyword>
<feature type="domain" description="EGF-like" evidence="11">
    <location>
        <begin position="1592"/>
        <end position="1633"/>
    </location>
</feature>
<dbReference type="PROSITE" id="PS50026">
    <property type="entry name" value="EGF_3"/>
    <property type="match status" value="6"/>
</dbReference>
<keyword evidence="5" id="KW-0732">Signal</keyword>
<feature type="region of interest" description="Disordered" evidence="10">
    <location>
        <begin position="997"/>
        <end position="1027"/>
    </location>
</feature>
<dbReference type="GO" id="GO:0016020">
    <property type="term" value="C:membrane"/>
    <property type="evidence" value="ECO:0007669"/>
    <property type="project" value="UniProtKB-SubCell"/>
</dbReference>
<dbReference type="EMBL" id="CAJOBC010001132">
    <property type="protein sequence ID" value="CAF3657856.1"/>
    <property type="molecule type" value="Genomic_DNA"/>
</dbReference>
<evidence type="ECO:0000256" key="7">
    <source>
        <dbReference type="ARBA" id="ARBA00023136"/>
    </source>
</evidence>